<gene>
    <name evidence="2" type="ORF">GPUH_LOCUS4522</name>
</gene>
<dbReference type="AlphaFoldDB" id="A0A183D732"/>
<keyword evidence="3" id="KW-1185">Reference proteome</keyword>
<feature type="region of interest" description="Disordered" evidence="1">
    <location>
        <begin position="1"/>
        <end position="53"/>
    </location>
</feature>
<organism evidence="4">
    <name type="scientific">Gongylonema pulchrum</name>
    <dbReference type="NCBI Taxonomy" id="637853"/>
    <lineage>
        <taxon>Eukaryota</taxon>
        <taxon>Metazoa</taxon>
        <taxon>Ecdysozoa</taxon>
        <taxon>Nematoda</taxon>
        <taxon>Chromadorea</taxon>
        <taxon>Rhabditida</taxon>
        <taxon>Spirurina</taxon>
        <taxon>Spiruromorpha</taxon>
        <taxon>Spiruroidea</taxon>
        <taxon>Gongylonematidae</taxon>
        <taxon>Gongylonema</taxon>
    </lineage>
</organism>
<accession>A0A183D732</accession>
<evidence type="ECO:0000313" key="3">
    <source>
        <dbReference type="Proteomes" id="UP000271098"/>
    </source>
</evidence>
<evidence type="ECO:0000256" key="1">
    <source>
        <dbReference type="SAM" id="MobiDB-lite"/>
    </source>
</evidence>
<dbReference type="WBParaSite" id="GPUH_0000453001-mRNA-1">
    <property type="protein sequence ID" value="GPUH_0000453001-mRNA-1"/>
    <property type="gene ID" value="GPUH_0000453001"/>
</dbReference>
<dbReference type="EMBL" id="UYRT01008624">
    <property type="protein sequence ID" value="VDK45531.1"/>
    <property type="molecule type" value="Genomic_DNA"/>
</dbReference>
<dbReference type="Proteomes" id="UP000271098">
    <property type="component" value="Unassembled WGS sequence"/>
</dbReference>
<sequence>MQPQPSPIPFSIEQYQQAMRIPKNTEEQESDTKNTLDKNKQHGGDVKQSRTGNTSKRLKAWRYLILRDRELKMMQEPDKRNSEETESQRATELHLLEERSYDSPGILTTTDKLMKHIAIMASEHFLARKMSDFFSPQQQSTPIRAARATPKGLQKLSAVSGNMEHMSKSEIKKKFARAMKESLQYVVSDIRDEWHTEITPEKYTRGSVFIAKLY</sequence>
<proteinExistence type="predicted"/>
<reference evidence="2 3" key="2">
    <citation type="submission" date="2018-11" db="EMBL/GenBank/DDBJ databases">
        <authorList>
            <consortium name="Pathogen Informatics"/>
        </authorList>
    </citation>
    <scope>NUCLEOTIDE SEQUENCE [LARGE SCALE GENOMIC DNA]</scope>
</reference>
<feature type="compositionally biased region" description="Basic and acidic residues" evidence="1">
    <location>
        <begin position="23"/>
        <end position="48"/>
    </location>
</feature>
<evidence type="ECO:0000313" key="4">
    <source>
        <dbReference type="WBParaSite" id="GPUH_0000453001-mRNA-1"/>
    </source>
</evidence>
<reference evidence="4" key="1">
    <citation type="submission" date="2016-06" db="UniProtKB">
        <authorList>
            <consortium name="WormBaseParasite"/>
        </authorList>
    </citation>
    <scope>IDENTIFICATION</scope>
</reference>
<evidence type="ECO:0000313" key="2">
    <source>
        <dbReference type="EMBL" id="VDK45531.1"/>
    </source>
</evidence>
<name>A0A183D732_9BILA</name>
<protein>
    <submittedName>
        <fullName evidence="2 4">Uncharacterized protein</fullName>
    </submittedName>
</protein>